<dbReference type="STRING" id="1470563.SAMN05444000_12329"/>
<dbReference type="CDD" id="cd07814">
    <property type="entry name" value="SRPBCC_CalC_Aha1-like"/>
    <property type="match status" value="1"/>
</dbReference>
<sequence>MTFEKFYDLPIENSLVYAAWTSSETIIPPAERMRVVPKVGGAYHLFMPGSGDVPSCQGVFYEVFANSRLRYSWKWAGDEEETDITVSFSPTALGSQVTILHQGFQSEKSLKTHAEGWDNFIAGLTEFLQARA</sequence>
<accession>A0A1M6QV74</accession>
<proteinExistence type="inferred from homology"/>
<dbReference type="AlphaFoldDB" id="A0A1M6QV74"/>
<dbReference type="Pfam" id="PF08327">
    <property type="entry name" value="AHSA1"/>
    <property type="match status" value="1"/>
</dbReference>
<dbReference type="SUPFAM" id="SSF55961">
    <property type="entry name" value="Bet v1-like"/>
    <property type="match status" value="1"/>
</dbReference>
<name>A0A1M6QV74_9RHOB</name>
<dbReference type="RefSeq" id="WP_073255503.1">
    <property type="nucleotide sequence ID" value="NZ_FQZQ01000023.1"/>
</dbReference>
<keyword evidence="4" id="KW-1185">Reference proteome</keyword>
<evidence type="ECO:0000259" key="2">
    <source>
        <dbReference type="Pfam" id="PF08327"/>
    </source>
</evidence>
<dbReference type="EMBL" id="FQZQ01000023">
    <property type="protein sequence ID" value="SHK24040.1"/>
    <property type="molecule type" value="Genomic_DNA"/>
</dbReference>
<reference evidence="4" key="1">
    <citation type="submission" date="2016-11" db="EMBL/GenBank/DDBJ databases">
        <authorList>
            <person name="Varghese N."/>
            <person name="Submissions S."/>
        </authorList>
    </citation>
    <scope>NUCLEOTIDE SEQUENCE [LARGE SCALE GENOMIC DNA]</scope>
    <source>
        <strain evidence="4">DSM 100564</strain>
    </source>
</reference>
<dbReference type="OrthoDB" id="9803476at2"/>
<evidence type="ECO:0000313" key="4">
    <source>
        <dbReference type="Proteomes" id="UP000183982"/>
    </source>
</evidence>
<protein>
    <submittedName>
        <fullName evidence="3">Uncharacterized conserved protein YndB, AHSA1/START domain</fullName>
    </submittedName>
</protein>
<dbReference type="Gene3D" id="3.30.530.20">
    <property type="match status" value="1"/>
</dbReference>
<dbReference type="Proteomes" id="UP000183982">
    <property type="component" value="Unassembled WGS sequence"/>
</dbReference>
<dbReference type="InterPro" id="IPR023393">
    <property type="entry name" value="START-like_dom_sf"/>
</dbReference>
<organism evidence="3 4">
    <name type="scientific">Shimia gijangensis</name>
    <dbReference type="NCBI Taxonomy" id="1470563"/>
    <lineage>
        <taxon>Bacteria</taxon>
        <taxon>Pseudomonadati</taxon>
        <taxon>Pseudomonadota</taxon>
        <taxon>Alphaproteobacteria</taxon>
        <taxon>Rhodobacterales</taxon>
        <taxon>Roseobacteraceae</taxon>
    </lineage>
</organism>
<evidence type="ECO:0000256" key="1">
    <source>
        <dbReference type="ARBA" id="ARBA00006817"/>
    </source>
</evidence>
<comment type="similarity">
    <text evidence="1">Belongs to the AHA1 family.</text>
</comment>
<feature type="domain" description="Activator of Hsp90 ATPase homologue 1/2-like C-terminal" evidence="2">
    <location>
        <begin position="14"/>
        <end position="128"/>
    </location>
</feature>
<evidence type="ECO:0000313" key="3">
    <source>
        <dbReference type="EMBL" id="SHK24040.1"/>
    </source>
</evidence>
<dbReference type="InterPro" id="IPR013538">
    <property type="entry name" value="ASHA1/2-like_C"/>
</dbReference>
<gene>
    <name evidence="3" type="ORF">SAMN05444000_12329</name>
</gene>